<gene>
    <name evidence="2" type="ORF">K2173_010444</name>
</gene>
<dbReference type="EMBL" id="JAIWQS010000005">
    <property type="protein sequence ID" value="KAJ8764977.1"/>
    <property type="molecule type" value="Genomic_DNA"/>
</dbReference>
<name>A0AAV8TDN4_9ROSI</name>
<evidence type="ECO:0000313" key="3">
    <source>
        <dbReference type="Proteomes" id="UP001159364"/>
    </source>
</evidence>
<dbReference type="AlphaFoldDB" id="A0AAV8TDN4"/>
<evidence type="ECO:0000256" key="1">
    <source>
        <dbReference type="SAM" id="MobiDB-lite"/>
    </source>
</evidence>
<feature type="region of interest" description="Disordered" evidence="1">
    <location>
        <begin position="68"/>
        <end position="99"/>
    </location>
</feature>
<feature type="compositionally biased region" description="Low complexity" evidence="1">
    <location>
        <begin position="77"/>
        <end position="91"/>
    </location>
</feature>
<sequence length="99" mass="10814">MQNKFVLLYYYFFLPSPSLPFNAVTPSRSRTSKLSLSLRVSLSRTSVTSPHLTVPSLSLSLPRNQWPAAASLPHHQSSAASTAPAPSPRTTGHLITYYG</sequence>
<evidence type="ECO:0000313" key="2">
    <source>
        <dbReference type="EMBL" id="KAJ8764977.1"/>
    </source>
</evidence>
<dbReference type="Proteomes" id="UP001159364">
    <property type="component" value="Linkage Group LG05"/>
</dbReference>
<keyword evidence="3" id="KW-1185">Reference proteome</keyword>
<reference evidence="2 3" key="1">
    <citation type="submission" date="2021-09" db="EMBL/GenBank/DDBJ databases">
        <title>Genomic insights and catalytic innovation underlie evolution of tropane alkaloids biosynthesis.</title>
        <authorList>
            <person name="Wang Y.-J."/>
            <person name="Tian T."/>
            <person name="Huang J.-P."/>
            <person name="Huang S.-X."/>
        </authorList>
    </citation>
    <scope>NUCLEOTIDE SEQUENCE [LARGE SCALE GENOMIC DNA]</scope>
    <source>
        <strain evidence="2">KIB-2018</strain>
        <tissue evidence="2">Leaf</tissue>
    </source>
</reference>
<comment type="caution">
    <text evidence="2">The sequence shown here is derived from an EMBL/GenBank/DDBJ whole genome shotgun (WGS) entry which is preliminary data.</text>
</comment>
<protein>
    <submittedName>
        <fullName evidence="2">Uncharacterized protein</fullName>
    </submittedName>
</protein>
<proteinExistence type="predicted"/>
<organism evidence="2 3">
    <name type="scientific">Erythroxylum novogranatense</name>
    <dbReference type="NCBI Taxonomy" id="1862640"/>
    <lineage>
        <taxon>Eukaryota</taxon>
        <taxon>Viridiplantae</taxon>
        <taxon>Streptophyta</taxon>
        <taxon>Embryophyta</taxon>
        <taxon>Tracheophyta</taxon>
        <taxon>Spermatophyta</taxon>
        <taxon>Magnoliopsida</taxon>
        <taxon>eudicotyledons</taxon>
        <taxon>Gunneridae</taxon>
        <taxon>Pentapetalae</taxon>
        <taxon>rosids</taxon>
        <taxon>fabids</taxon>
        <taxon>Malpighiales</taxon>
        <taxon>Erythroxylaceae</taxon>
        <taxon>Erythroxylum</taxon>
    </lineage>
</organism>
<accession>A0AAV8TDN4</accession>